<dbReference type="GO" id="GO:0000976">
    <property type="term" value="F:transcription cis-regulatory region binding"/>
    <property type="evidence" value="ECO:0007669"/>
    <property type="project" value="UniProtKB-ARBA"/>
</dbReference>
<keyword evidence="3 12" id="KW-0812">Transmembrane</keyword>
<dbReference type="AlphaFoldDB" id="A0A484KE13"/>
<dbReference type="FunFam" id="2.170.150.80:FF:000002">
    <property type="entry name" value="Nac domain-containing protein 86"/>
    <property type="match status" value="1"/>
</dbReference>
<accession>A0A484KE13</accession>
<keyword evidence="8" id="KW-0010">Activator</keyword>
<keyword evidence="5" id="KW-0805">Transcription regulation</keyword>
<feature type="domain" description="NAC" evidence="13">
    <location>
        <begin position="10"/>
        <end position="157"/>
    </location>
</feature>
<evidence type="ECO:0000313" key="14">
    <source>
        <dbReference type="EMBL" id="VFQ63620.1"/>
    </source>
</evidence>
<evidence type="ECO:0000256" key="2">
    <source>
        <dbReference type="ARBA" id="ARBA00004167"/>
    </source>
</evidence>
<dbReference type="PANTHER" id="PTHR31744:SF216">
    <property type="entry name" value="NAC TRANSCRIPTION FACTOR"/>
    <property type="match status" value="1"/>
</dbReference>
<dbReference type="PROSITE" id="PS51005">
    <property type="entry name" value="NAC"/>
    <property type="match status" value="1"/>
</dbReference>
<reference evidence="14 15" key="1">
    <citation type="submission" date="2018-04" db="EMBL/GenBank/DDBJ databases">
        <authorList>
            <person name="Vogel A."/>
        </authorList>
    </citation>
    <scope>NUCLEOTIDE SEQUENCE [LARGE SCALE GENOMIC DNA]</scope>
</reference>
<evidence type="ECO:0000256" key="6">
    <source>
        <dbReference type="ARBA" id="ARBA00023125"/>
    </source>
</evidence>
<dbReference type="Proteomes" id="UP000595140">
    <property type="component" value="Unassembled WGS sequence"/>
</dbReference>
<dbReference type="GO" id="GO:0016020">
    <property type="term" value="C:membrane"/>
    <property type="evidence" value="ECO:0007669"/>
    <property type="project" value="UniProtKB-SubCell"/>
</dbReference>
<keyword evidence="9" id="KW-0804">Transcription</keyword>
<gene>
    <name evidence="14" type="ORF">CCAM_LOCUS5396</name>
</gene>
<evidence type="ECO:0000259" key="13">
    <source>
        <dbReference type="PROSITE" id="PS51005"/>
    </source>
</evidence>
<feature type="transmembrane region" description="Helical" evidence="12">
    <location>
        <begin position="496"/>
        <end position="521"/>
    </location>
</feature>
<dbReference type="GO" id="GO:0006355">
    <property type="term" value="P:regulation of DNA-templated transcription"/>
    <property type="evidence" value="ECO:0007669"/>
    <property type="project" value="InterPro"/>
</dbReference>
<sequence length="523" mass="58149">MALPPSLNSLPVGYRFRPTDDELVTHYLKLKINGFEDQVRVIRELDICKLEPWDLPDLSVVQSHDNEWFFFCPVDRKYQNGQRMNRATERGYWKATGKDRNILGKNRVLAGTKKTLVYYEGRAPGGKRSNWVIHEYRATDGSHDVQAPFVLCRLFKKNAVKKDENAESPESEWAEPNASPCVTVKSPGEEDDKSETVTPIRSNQVEALPSTSEKSSLEESPVSQFPSESNNVVCTLGKDAEDSWMDLASLPFDPELEEALASLRDPSEEQLDMFYFPRTEMHGFGSSYAYEAATNDSGINYQCETNGFDENDFMNSVLVNSDDVPWGNVGPETISSEQATYHLNTIMKPSVMDNGFSCESDVEVTSGLVKTGILDVVPTMASLHHVSNPTRWVYTSSDHNENGNLDMDNSYLGPFSAVSNGSMALNAVNLDGACSSSANALSSFGTGIKLRTRQGHISQSSDRQLTMQGNAPRRILLQVSSKHAISEEKITYKKTFLLLMTKVLVVVSLLLMAFIGGWACLRL</sequence>
<evidence type="ECO:0000256" key="3">
    <source>
        <dbReference type="ARBA" id="ARBA00022692"/>
    </source>
</evidence>
<name>A0A484KE13_9ASTE</name>
<organism evidence="14 15">
    <name type="scientific">Cuscuta campestris</name>
    <dbReference type="NCBI Taxonomy" id="132261"/>
    <lineage>
        <taxon>Eukaryota</taxon>
        <taxon>Viridiplantae</taxon>
        <taxon>Streptophyta</taxon>
        <taxon>Embryophyta</taxon>
        <taxon>Tracheophyta</taxon>
        <taxon>Spermatophyta</taxon>
        <taxon>Magnoliopsida</taxon>
        <taxon>eudicotyledons</taxon>
        <taxon>Gunneridae</taxon>
        <taxon>Pentapetalae</taxon>
        <taxon>asterids</taxon>
        <taxon>lamiids</taxon>
        <taxon>Solanales</taxon>
        <taxon>Convolvulaceae</taxon>
        <taxon>Cuscuteae</taxon>
        <taxon>Cuscuta</taxon>
        <taxon>Cuscuta subgen. Grammica</taxon>
        <taxon>Cuscuta sect. Cleistogrammica</taxon>
    </lineage>
</organism>
<dbReference type="PANTHER" id="PTHR31744">
    <property type="entry name" value="PROTEIN CUP-SHAPED COTYLEDON 2-RELATED"/>
    <property type="match status" value="1"/>
</dbReference>
<dbReference type="OrthoDB" id="737278at2759"/>
<comment type="subcellular location">
    <subcellularLocation>
        <location evidence="2">Membrane</location>
        <topology evidence="2">Single-pass membrane protein</topology>
    </subcellularLocation>
    <subcellularLocation>
        <location evidence="1">Nucleus</location>
    </subcellularLocation>
</comment>
<dbReference type="Gene3D" id="2.170.150.80">
    <property type="entry name" value="NAC domain"/>
    <property type="match status" value="1"/>
</dbReference>
<evidence type="ECO:0000256" key="4">
    <source>
        <dbReference type="ARBA" id="ARBA00022989"/>
    </source>
</evidence>
<dbReference type="EMBL" id="OOIL02000305">
    <property type="protein sequence ID" value="VFQ63620.1"/>
    <property type="molecule type" value="Genomic_DNA"/>
</dbReference>
<evidence type="ECO:0000256" key="12">
    <source>
        <dbReference type="SAM" id="Phobius"/>
    </source>
</evidence>
<dbReference type="GO" id="GO:0005634">
    <property type="term" value="C:nucleus"/>
    <property type="evidence" value="ECO:0007669"/>
    <property type="project" value="UniProtKB-SubCell"/>
</dbReference>
<feature type="region of interest" description="Disordered" evidence="11">
    <location>
        <begin position="163"/>
        <end position="229"/>
    </location>
</feature>
<dbReference type="SUPFAM" id="SSF101941">
    <property type="entry name" value="NAC domain"/>
    <property type="match status" value="1"/>
</dbReference>
<evidence type="ECO:0000256" key="5">
    <source>
        <dbReference type="ARBA" id="ARBA00023015"/>
    </source>
</evidence>
<keyword evidence="6" id="KW-0238">DNA-binding</keyword>
<keyword evidence="4 12" id="KW-1133">Transmembrane helix</keyword>
<evidence type="ECO:0000313" key="15">
    <source>
        <dbReference type="Proteomes" id="UP000595140"/>
    </source>
</evidence>
<protein>
    <recommendedName>
        <fullName evidence="13">NAC domain-containing protein</fullName>
    </recommendedName>
</protein>
<dbReference type="InterPro" id="IPR003441">
    <property type="entry name" value="NAC-dom"/>
</dbReference>
<evidence type="ECO:0000256" key="10">
    <source>
        <dbReference type="ARBA" id="ARBA00023242"/>
    </source>
</evidence>
<dbReference type="InterPro" id="IPR036093">
    <property type="entry name" value="NAC_dom_sf"/>
</dbReference>
<evidence type="ECO:0000256" key="7">
    <source>
        <dbReference type="ARBA" id="ARBA00023136"/>
    </source>
</evidence>
<keyword evidence="7 12" id="KW-0472">Membrane</keyword>
<dbReference type="Pfam" id="PF02365">
    <property type="entry name" value="NAM"/>
    <property type="match status" value="1"/>
</dbReference>
<proteinExistence type="predicted"/>
<feature type="compositionally biased region" description="Polar residues" evidence="11">
    <location>
        <begin position="196"/>
        <end position="214"/>
    </location>
</feature>
<keyword evidence="10" id="KW-0539">Nucleus</keyword>
<evidence type="ECO:0000256" key="1">
    <source>
        <dbReference type="ARBA" id="ARBA00004123"/>
    </source>
</evidence>
<evidence type="ECO:0000256" key="8">
    <source>
        <dbReference type="ARBA" id="ARBA00023159"/>
    </source>
</evidence>
<evidence type="ECO:0000256" key="9">
    <source>
        <dbReference type="ARBA" id="ARBA00023163"/>
    </source>
</evidence>
<evidence type="ECO:0000256" key="11">
    <source>
        <dbReference type="SAM" id="MobiDB-lite"/>
    </source>
</evidence>
<keyword evidence="15" id="KW-1185">Reference proteome</keyword>